<feature type="domain" description="Endonuclease/exonuclease/phosphatase" evidence="1">
    <location>
        <begin position="4"/>
        <end position="224"/>
    </location>
</feature>
<dbReference type="PROSITE" id="PS00726">
    <property type="entry name" value="AP_NUCLEASE_F1_1"/>
    <property type="match status" value="1"/>
</dbReference>
<dbReference type="EMBL" id="QGNW01000111">
    <property type="protein sequence ID" value="RVW95846.1"/>
    <property type="molecule type" value="Genomic_DNA"/>
</dbReference>
<dbReference type="GO" id="GO:0004519">
    <property type="term" value="F:endonuclease activity"/>
    <property type="evidence" value="ECO:0007669"/>
    <property type="project" value="InterPro"/>
</dbReference>
<evidence type="ECO:0000259" key="1">
    <source>
        <dbReference type="Pfam" id="PF03372"/>
    </source>
</evidence>
<dbReference type="AlphaFoldDB" id="A0A438IGH3"/>
<dbReference type="Pfam" id="PF03372">
    <property type="entry name" value="Exo_endo_phos"/>
    <property type="match status" value="1"/>
</dbReference>
<proteinExistence type="predicted"/>
<protein>
    <submittedName>
        <fullName evidence="2">Transposon TX1 uncharacterized 149 kDa protein</fullName>
    </submittedName>
</protein>
<sequence>MKIISWNVRGLGSSNKRRVIKDFLRLEKPDVVMIQETKKEKCDRRLVGSVWTVRNKDWDFLPACGAFGGILFIWDSKKLSKEEVVLGSFSISVKFALEGCGPLWISAVYGPNSPSLRKDFWVELYDICGLTFPLWCVGGDFNVIRRSSEKLGGSRLTSSMRDFDSFISESELLDPPLRNASFTWSNMQESPVCKRLDRFLYSNEWGQLFPQGTQETLIRRTSDHWPIALDTNPFTWGPTPFRLRTCGCNILVSRRTLEIGGGVFKETDGKATTNLDAIEQDGGLTFELLGQRALRKGELEDLILREEIHWRQKARVKWVKEGDCNSKFFHKVANGRRNRKYIKSLENETGLVLNNAMSITEEILLYFEKLYANPIGESWSIEGLDWSPISEESAISLVAPFTEEEISKAIFQMDRDKAPGPDGFTIAVFQDCWDVIKEDLVRVFAEFHRSGVINQSTNASFIVLLPKKSTTKKISDFRPISLITSLYKIIAKVLSGRLRGVLHETIHSTQGAFVQGRQIMDAVLIANEIVG</sequence>
<dbReference type="InterPro" id="IPR052343">
    <property type="entry name" value="Retrotransposon-Effector_Assoc"/>
</dbReference>
<dbReference type="PANTHER" id="PTHR46890:SF48">
    <property type="entry name" value="RNA-DIRECTED DNA POLYMERASE"/>
    <property type="match status" value="1"/>
</dbReference>
<dbReference type="Gene3D" id="3.60.10.10">
    <property type="entry name" value="Endonuclease/exonuclease/phosphatase"/>
    <property type="match status" value="1"/>
</dbReference>
<accession>A0A438IGH3</accession>
<evidence type="ECO:0000313" key="3">
    <source>
        <dbReference type="Proteomes" id="UP000288805"/>
    </source>
</evidence>
<dbReference type="PANTHER" id="PTHR46890">
    <property type="entry name" value="NON-LTR RETROLELEMENT REVERSE TRANSCRIPTASE-LIKE PROTEIN-RELATED"/>
    <property type="match status" value="1"/>
</dbReference>
<dbReference type="GO" id="GO:0003677">
    <property type="term" value="F:DNA binding"/>
    <property type="evidence" value="ECO:0007669"/>
    <property type="project" value="InterPro"/>
</dbReference>
<dbReference type="GO" id="GO:0006281">
    <property type="term" value="P:DNA repair"/>
    <property type="evidence" value="ECO:0007669"/>
    <property type="project" value="InterPro"/>
</dbReference>
<dbReference type="InterPro" id="IPR005135">
    <property type="entry name" value="Endo/exonuclease/phosphatase"/>
</dbReference>
<comment type="caution">
    <text evidence="2">The sequence shown here is derived from an EMBL/GenBank/DDBJ whole genome shotgun (WGS) entry which is preliminary data.</text>
</comment>
<name>A0A438IGH3_VITVI</name>
<reference evidence="2 3" key="1">
    <citation type="journal article" date="2018" name="PLoS Genet.">
        <title>Population sequencing reveals clonal diversity and ancestral inbreeding in the grapevine cultivar Chardonnay.</title>
        <authorList>
            <person name="Roach M.J."/>
            <person name="Johnson D.L."/>
            <person name="Bohlmann J."/>
            <person name="van Vuuren H.J."/>
            <person name="Jones S.J."/>
            <person name="Pretorius I.S."/>
            <person name="Schmidt S.A."/>
            <person name="Borneman A.R."/>
        </authorList>
    </citation>
    <scope>NUCLEOTIDE SEQUENCE [LARGE SCALE GENOMIC DNA]</scope>
    <source>
        <strain evidence="3">cv. Chardonnay</strain>
        <tissue evidence="2">Leaf</tissue>
    </source>
</reference>
<dbReference type="Proteomes" id="UP000288805">
    <property type="component" value="Unassembled WGS sequence"/>
</dbReference>
<dbReference type="InterPro" id="IPR036691">
    <property type="entry name" value="Endo/exonu/phosph_ase_sf"/>
</dbReference>
<dbReference type="SUPFAM" id="SSF56219">
    <property type="entry name" value="DNase I-like"/>
    <property type="match status" value="1"/>
</dbReference>
<organism evidence="2 3">
    <name type="scientific">Vitis vinifera</name>
    <name type="common">Grape</name>
    <dbReference type="NCBI Taxonomy" id="29760"/>
    <lineage>
        <taxon>Eukaryota</taxon>
        <taxon>Viridiplantae</taxon>
        <taxon>Streptophyta</taxon>
        <taxon>Embryophyta</taxon>
        <taxon>Tracheophyta</taxon>
        <taxon>Spermatophyta</taxon>
        <taxon>Magnoliopsida</taxon>
        <taxon>eudicotyledons</taxon>
        <taxon>Gunneridae</taxon>
        <taxon>Pentapetalae</taxon>
        <taxon>rosids</taxon>
        <taxon>Vitales</taxon>
        <taxon>Vitaceae</taxon>
        <taxon>Viteae</taxon>
        <taxon>Vitis</taxon>
    </lineage>
</organism>
<gene>
    <name evidence="2" type="primary">YTX2_55</name>
    <name evidence="2" type="ORF">CK203_025743</name>
</gene>
<dbReference type="InterPro" id="IPR020847">
    <property type="entry name" value="AP_endonuclease_F1_BS"/>
</dbReference>
<evidence type="ECO:0000313" key="2">
    <source>
        <dbReference type="EMBL" id="RVW95846.1"/>
    </source>
</evidence>